<comment type="similarity">
    <text evidence="6">Belongs to the carbohydrate kinase PfkB family. LacC subfamily.</text>
</comment>
<dbReference type="EC" id="2.7.1.144" evidence="6"/>
<organism evidence="8 9">
    <name type="scientific">Paenibacillus herberti</name>
    <dbReference type="NCBI Taxonomy" id="1619309"/>
    <lineage>
        <taxon>Bacteria</taxon>
        <taxon>Bacillati</taxon>
        <taxon>Bacillota</taxon>
        <taxon>Bacilli</taxon>
        <taxon>Bacillales</taxon>
        <taxon>Paenibacillaceae</taxon>
        <taxon>Paenibacillus</taxon>
    </lineage>
</organism>
<dbReference type="FunFam" id="3.40.1190.20:FF:000001">
    <property type="entry name" value="Phosphofructokinase"/>
    <property type="match status" value="1"/>
</dbReference>
<dbReference type="Pfam" id="PF00294">
    <property type="entry name" value="PfkB"/>
    <property type="match status" value="1"/>
</dbReference>
<comment type="similarity">
    <text evidence="1">Belongs to the carbohydrate kinase pfkB family.</text>
</comment>
<feature type="domain" description="Carbohydrate kinase PfkB" evidence="7">
    <location>
        <begin position="29"/>
        <end position="298"/>
    </location>
</feature>
<dbReference type="InterPro" id="IPR017583">
    <property type="entry name" value="Tagatose/fructose_Pkinase"/>
</dbReference>
<evidence type="ECO:0000256" key="3">
    <source>
        <dbReference type="ARBA" id="ARBA00022741"/>
    </source>
</evidence>
<dbReference type="GO" id="GO:0009024">
    <property type="term" value="F:tagatose-6-phosphate kinase activity"/>
    <property type="evidence" value="ECO:0007669"/>
    <property type="project" value="UniProtKB-EC"/>
</dbReference>
<dbReference type="UniPathway" id="UPA00704">
    <property type="reaction ID" value="UER00715"/>
</dbReference>
<sequence length="317" mass="33746">MYPELRSSIVCGALNPAVDKRLHVPKLSIGSVQRATMQESTPGGKGLNVSRAAASLGAQVTATGFLGRDNGEWIQTSLYESRIEQDWLYVQGLTRMCLNLIDDSSGISTEILESGPVVKEEEAQEFFGRWEALSTPDEWMTLSGSLPKGLDDSYYAELIAISRSKGANIVLDTSGAALIQGIEAGPHTIKPNEEEFRQWTGADPRNRAAVQQLMSELVLKGVKVLIVSLGKEGCIAATAEGELWRAVPPAINAVNAVGSGDCFVAGWTVANARGFTVAQSLRLATAAGAANAMSSSTGMISMADTAKLSVLTQVERW</sequence>
<gene>
    <name evidence="8" type="ORF">CGZ75_09135</name>
</gene>
<dbReference type="InterPro" id="IPR029056">
    <property type="entry name" value="Ribokinase-like"/>
</dbReference>
<dbReference type="AlphaFoldDB" id="A0A229P3Z4"/>
<dbReference type="GO" id="GO:0008443">
    <property type="term" value="F:phosphofructokinase activity"/>
    <property type="evidence" value="ECO:0007669"/>
    <property type="project" value="TreeGrafter"/>
</dbReference>
<dbReference type="NCBIfam" id="TIGR03168">
    <property type="entry name" value="1-PFK"/>
    <property type="match status" value="1"/>
</dbReference>
<dbReference type="CDD" id="cd01164">
    <property type="entry name" value="FruK_PfkB_like"/>
    <property type="match status" value="1"/>
</dbReference>
<dbReference type="EMBL" id="NMUQ01000001">
    <property type="protein sequence ID" value="OXM16797.1"/>
    <property type="molecule type" value="Genomic_DNA"/>
</dbReference>
<keyword evidence="4 8" id="KW-0418">Kinase</keyword>
<evidence type="ECO:0000256" key="2">
    <source>
        <dbReference type="ARBA" id="ARBA00022679"/>
    </source>
</evidence>
<keyword evidence="6" id="KW-0423">Lactose metabolism</keyword>
<keyword evidence="9" id="KW-1185">Reference proteome</keyword>
<dbReference type="GO" id="GO:0005524">
    <property type="term" value="F:ATP binding"/>
    <property type="evidence" value="ECO:0007669"/>
    <property type="project" value="UniProtKB-KW"/>
</dbReference>
<dbReference type="GO" id="GO:0005829">
    <property type="term" value="C:cytosol"/>
    <property type="evidence" value="ECO:0007669"/>
    <property type="project" value="TreeGrafter"/>
</dbReference>
<evidence type="ECO:0000313" key="9">
    <source>
        <dbReference type="Proteomes" id="UP000215145"/>
    </source>
</evidence>
<comment type="pathway">
    <text evidence="6">Carbohydrate metabolism; D-tagatose 6-phosphate degradation; D-glyceraldehyde 3-phosphate and glycerone phosphate from D-tagatose 6-phosphate: step 1/2.</text>
</comment>
<name>A0A229P3Z4_9BACL</name>
<evidence type="ECO:0000313" key="8">
    <source>
        <dbReference type="EMBL" id="OXM16797.1"/>
    </source>
</evidence>
<keyword evidence="2 6" id="KW-0808">Transferase</keyword>
<evidence type="ECO:0000256" key="5">
    <source>
        <dbReference type="ARBA" id="ARBA00022840"/>
    </source>
</evidence>
<evidence type="ECO:0000256" key="1">
    <source>
        <dbReference type="ARBA" id="ARBA00005380"/>
    </source>
</evidence>
<dbReference type="GO" id="GO:0044281">
    <property type="term" value="P:small molecule metabolic process"/>
    <property type="evidence" value="ECO:0007669"/>
    <property type="project" value="UniProtKB-ARBA"/>
</dbReference>
<dbReference type="PANTHER" id="PTHR46566">
    <property type="entry name" value="1-PHOSPHOFRUCTOKINASE-RELATED"/>
    <property type="match status" value="1"/>
</dbReference>
<keyword evidence="3 6" id="KW-0547">Nucleotide-binding</keyword>
<proteinExistence type="inferred from homology"/>
<dbReference type="PIRSF" id="PIRSF000535">
    <property type="entry name" value="1PFK/6PFK/LacC"/>
    <property type="match status" value="1"/>
</dbReference>
<evidence type="ECO:0000259" key="7">
    <source>
        <dbReference type="Pfam" id="PF00294"/>
    </source>
</evidence>
<accession>A0A229P3Z4</accession>
<dbReference type="GO" id="GO:0016052">
    <property type="term" value="P:carbohydrate catabolic process"/>
    <property type="evidence" value="ECO:0007669"/>
    <property type="project" value="UniProtKB-ARBA"/>
</dbReference>
<dbReference type="Gene3D" id="3.40.1190.20">
    <property type="match status" value="1"/>
</dbReference>
<evidence type="ECO:0000256" key="4">
    <source>
        <dbReference type="ARBA" id="ARBA00022777"/>
    </source>
</evidence>
<comment type="catalytic activity">
    <reaction evidence="6">
        <text>D-tagatofuranose 6-phosphate + ATP = D-tagatofuranose 1,6-bisphosphate + ADP + H(+)</text>
        <dbReference type="Rhea" id="RHEA:12420"/>
        <dbReference type="ChEBI" id="CHEBI:15378"/>
        <dbReference type="ChEBI" id="CHEBI:30616"/>
        <dbReference type="ChEBI" id="CHEBI:58694"/>
        <dbReference type="ChEBI" id="CHEBI:58695"/>
        <dbReference type="ChEBI" id="CHEBI:456216"/>
        <dbReference type="EC" id="2.7.1.144"/>
    </reaction>
</comment>
<dbReference type="RefSeq" id="WP_089523879.1">
    <property type="nucleotide sequence ID" value="NZ_NMUQ01000001.1"/>
</dbReference>
<dbReference type="GO" id="GO:0005988">
    <property type="term" value="P:lactose metabolic process"/>
    <property type="evidence" value="ECO:0007669"/>
    <property type="project" value="UniProtKB-KW"/>
</dbReference>
<evidence type="ECO:0000256" key="6">
    <source>
        <dbReference type="PIRNR" id="PIRNR000535"/>
    </source>
</evidence>
<dbReference type="SUPFAM" id="SSF53613">
    <property type="entry name" value="Ribokinase-like"/>
    <property type="match status" value="1"/>
</dbReference>
<protein>
    <recommendedName>
        <fullName evidence="6">Tagatose-6-phosphate kinase</fullName>
        <ecNumber evidence="6">2.7.1.144</ecNumber>
    </recommendedName>
</protein>
<dbReference type="OrthoDB" id="9801219at2"/>
<dbReference type="Proteomes" id="UP000215145">
    <property type="component" value="Unassembled WGS sequence"/>
</dbReference>
<reference evidence="8 9" key="1">
    <citation type="submission" date="2017-07" db="EMBL/GenBank/DDBJ databases">
        <title>Paenibacillus herberti R33 genome sequencing and assembly.</title>
        <authorList>
            <person name="Su W."/>
        </authorList>
    </citation>
    <scope>NUCLEOTIDE SEQUENCE [LARGE SCALE GENOMIC DNA]</scope>
    <source>
        <strain evidence="8 9">R33</strain>
    </source>
</reference>
<dbReference type="GO" id="GO:2001059">
    <property type="term" value="P:D-tagatose 6-phosphate catabolic process"/>
    <property type="evidence" value="ECO:0007669"/>
    <property type="project" value="UniProtKB-UniPathway"/>
</dbReference>
<dbReference type="InterPro" id="IPR011611">
    <property type="entry name" value="PfkB_dom"/>
</dbReference>
<keyword evidence="5 6" id="KW-0067">ATP-binding</keyword>
<dbReference type="PANTHER" id="PTHR46566:SF5">
    <property type="entry name" value="1-PHOSPHOFRUCTOKINASE"/>
    <property type="match status" value="1"/>
</dbReference>
<comment type="caution">
    <text evidence="8">The sequence shown here is derived from an EMBL/GenBank/DDBJ whole genome shotgun (WGS) entry which is preliminary data.</text>
</comment>